<dbReference type="EMBL" id="CP017834">
    <property type="protein sequence ID" value="APJ03935.1"/>
    <property type="molecule type" value="Genomic_DNA"/>
</dbReference>
<organism evidence="1 2">
    <name type="scientific">Silvanigrella aquatica</name>
    <dbReference type="NCBI Taxonomy" id="1915309"/>
    <lineage>
        <taxon>Bacteria</taxon>
        <taxon>Pseudomonadati</taxon>
        <taxon>Bdellovibrionota</taxon>
        <taxon>Oligoflexia</taxon>
        <taxon>Silvanigrellales</taxon>
        <taxon>Silvanigrellaceae</taxon>
        <taxon>Silvanigrella</taxon>
    </lineage>
</organism>
<evidence type="ECO:0000313" key="1">
    <source>
        <dbReference type="EMBL" id="APJ03935.1"/>
    </source>
</evidence>
<gene>
    <name evidence="1" type="ORF">AXG55_08465</name>
</gene>
<sequence>MSLTTKEPKEEKKAKVKYAKVIKLTKPLKDLDETITELKFVEMTLDDIMDYSITDLQKNKVILSLTASLTGNRVEVIKKMCFADYFKCIEVITNFFMSSQATSDNS</sequence>
<dbReference type="KEGG" id="saqi:AXG55_08465"/>
<dbReference type="Proteomes" id="UP000184731">
    <property type="component" value="Chromosome"/>
</dbReference>
<name>A0A1L4D148_9BACT</name>
<keyword evidence="2" id="KW-1185">Reference proteome</keyword>
<evidence type="ECO:0008006" key="3">
    <source>
        <dbReference type="Google" id="ProtNLM"/>
    </source>
</evidence>
<dbReference type="AlphaFoldDB" id="A0A1L4D148"/>
<dbReference type="InterPro" id="IPR019289">
    <property type="entry name" value="Phage_tail_E/E"/>
</dbReference>
<accession>A0A1L4D148</accession>
<protein>
    <recommendedName>
        <fullName evidence="3">Phage tail assembly protein</fullName>
    </recommendedName>
</protein>
<proteinExistence type="predicted"/>
<reference evidence="1 2" key="1">
    <citation type="submission" date="2016-10" db="EMBL/GenBank/DDBJ databases">
        <title>Silvanigrella aquatica sp. nov., isolated from a freshwater lake located in the Black Forest, Germany, description of Silvanigrellaceae fam. nov., Silvanigrellales ord. nov., reclassification of the order Bdellovibrionales in the class Oligoflexia, reclassification of the families Bacteriovoracaceae and Halobacteriovoraceae in the new order Bacteriovoracales ord. nov., and reclassification of the family Pseudobacteriovoracaceae in the order Oligoflexiales.</title>
        <authorList>
            <person name="Hahn M.W."/>
            <person name="Schmidt J."/>
            <person name="Koll U."/>
            <person name="Rohde M."/>
            <person name="Verbag S."/>
            <person name="Pitt A."/>
            <person name="Nakai R."/>
            <person name="Naganuma T."/>
            <person name="Lang E."/>
        </authorList>
    </citation>
    <scope>NUCLEOTIDE SEQUENCE [LARGE SCALE GENOMIC DNA]</scope>
    <source>
        <strain evidence="1 2">MWH-Nonnen-W8red</strain>
    </source>
</reference>
<dbReference type="Pfam" id="PF10109">
    <property type="entry name" value="Phage_TAC_7"/>
    <property type="match status" value="1"/>
</dbReference>
<evidence type="ECO:0000313" key="2">
    <source>
        <dbReference type="Proteomes" id="UP000184731"/>
    </source>
</evidence>
<dbReference type="STRING" id="1915309.AXG55_08465"/>
<dbReference type="RefSeq" id="WP_148697680.1">
    <property type="nucleotide sequence ID" value="NZ_CP017834.1"/>
</dbReference>